<evidence type="ECO:0000313" key="4">
    <source>
        <dbReference type="EMBL" id="TQE96850.1"/>
    </source>
</evidence>
<evidence type="ECO:0000256" key="1">
    <source>
        <dbReference type="SAM" id="MobiDB-lite"/>
    </source>
</evidence>
<evidence type="ECO:0000256" key="2">
    <source>
        <dbReference type="SAM" id="SignalP"/>
    </source>
</evidence>
<keyword evidence="5" id="KW-1185">Reference proteome</keyword>
<dbReference type="RefSeq" id="WP_141609222.1">
    <property type="nucleotide sequence ID" value="NZ_VIGC02000006.1"/>
</dbReference>
<evidence type="ECO:0000313" key="5">
    <source>
        <dbReference type="Proteomes" id="UP000317371"/>
    </source>
</evidence>
<feature type="compositionally biased region" description="Basic and acidic residues" evidence="1">
    <location>
        <begin position="836"/>
        <end position="845"/>
    </location>
</feature>
<comment type="caution">
    <text evidence="4">The sequence shown here is derived from an EMBL/GenBank/DDBJ whole genome shotgun (WGS) entry which is preliminary data.</text>
</comment>
<feature type="domain" description="CARDB" evidence="3">
    <location>
        <begin position="2028"/>
        <end position="2123"/>
    </location>
</feature>
<protein>
    <recommendedName>
        <fullName evidence="3">CARDB domain-containing protein</fullName>
    </recommendedName>
</protein>
<dbReference type="Gene3D" id="2.60.120.240">
    <property type="entry name" value="Protective antigen, heptamerisation domain"/>
    <property type="match status" value="1"/>
</dbReference>
<feature type="chain" id="PRO_5021968240" description="CARDB domain-containing protein" evidence="2">
    <location>
        <begin position="35"/>
        <end position="2216"/>
    </location>
</feature>
<dbReference type="Gene3D" id="2.60.40.10">
    <property type="entry name" value="Immunoglobulins"/>
    <property type="match status" value="1"/>
</dbReference>
<feature type="compositionally biased region" description="Pro residues" evidence="1">
    <location>
        <begin position="2133"/>
        <end position="2172"/>
    </location>
</feature>
<dbReference type="InterPro" id="IPR013783">
    <property type="entry name" value="Ig-like_fold"/>
</dbReference>
<dbReference type="InParanoid" id="A0A540VJB2"/>
<accession>A0A540VJB2</accession>
<dbReference type="PRINTS" id="PR01217">
    <property type="entry name" value="PRICHEXTENSN"/>
</dbReference>
<organism evidence="4 5">
    <name type="scientific">Litorilinea aerophila</name>
    <dbReference type="NCBI Taxonomy" id="1204385"/>
    <lineage>
        <taxon>Bacteria</taxon>
        <taxon>Bacillati</taxon>
        <taxon>Chloroflexota</taxon>
        <taxon>Caldilineae</taxon>
        <taxon>Caldilineales</taxon>
        <taxon>Caldilineaceae</taxon>
        <taxon>Litorilinea</taxon>
    </lineage>
</organism>
<feature type="region of interest" description="Disordered" evidence="1">
    <location>
        <begin position="836"/>
        <end position="856"/>
    </location>
</feature>
<proteinExistence type="predicted"/>
<dbReference type="InterPro" id="IPR011635">
    <property type="entry name" value="CARDB"/>
</dbReference>
<sequence length="2216" mass="231724">MRLVPRLPRRLLTLFHCILAAGLIVQSAAPVVLAQPGDQPLFLPWIANGPARPVAEALFRTHITVRTPAQWRTLAQMGVVILARGGDWASVLVDEAGLEELARRRFNPDRTNGLALLVSANEGRDRTVAGSLAPLLAQAAAAAALPTEEEVQATAMRALRTALASLTAAQQAFLAAAEDVDGDNDGLTDTAEGWWCTDPARADTDFDGVNDGDEVAALKAWMNNELSKAPSTGKPFQGWPHQKANCYDDDSDSVPDAVERLELGLNANRESTDRDKFDDGQELFGNTYCTGGGGFCGYGALPRNEDWGLIFAEMPSWVKAPGHHPLVAAFPVPEIDVVESSLHVETVTTVTTDHTISQGTERSYSTSKTEGTSTSVANTVTWNEWQEVSESLQQRVPVGSQTTFAKTEQEQAMGWPSLLLKGGKIISKGSKLLRKAGPLLKGAGKFLKKAGEYLSPIADAVTILDFLKPDGTKQPPDEIQQQVNINQYQSVDVRLQNQIENEVSVILNQNFDTSNIVNALEGSRYAYLESGKLIAQGLHDVAYILSMPIKSTTTTTGKSWGGSQTTTHEQYEEHTITNGEAFSSSESWGTATAVDSSHAADLWFTYKVRNTGTEYATQIKHLAFNIYIGDNPNPVCTYYVGSTSCGTPVDDVLFVNFMPGEEHTYTSYRIPLSLEQMKAIDLGGPVRIVVEDFSYGFDEVLYNDAANAGILFAMEDGTDDGDEAIDTYLIPTWGQETVLDVLARYFPHETDANGMLTAIWTPEYRSDTPSWCREPRRPTDQPTKAVWCKKELSTADWWNIYTDGLGDGSEGFQDTQAVPGSVALFRFNKDTDLDGFSDRSERRLGTDPNDASSFPRPELLAGLHQIREGGRVTATLSLLNTGVYDAYGVEAVMVAPDDSISITNNTVGGSGRVRALKSVIVGSRILLQSPLPPAWTQEGHAVPAAAGYYTGREDRTYTFTVQCGAPGGCQVGSGAWTLAWNDGMGNSGSLNFGDGYASPTFLPVGNLGLTLALYSGSVQNGETFTVQALTPRDTFQYTINREPYTPPLVIVSYNDPQGNHRFVIPPQAMDLGAPTDDLAPFAGQMLDDVGVEIVTHQAVTPGVNSVDLLVNNPASVTLQDAHLFLEFVNITGTVVSQVSQQVTLPPGPTYTTLQFDTGAFNPAYNPDEETIVLAFLTDYEGNILDTAGRPLSSFQQDPLPVLAGTEPTWDFGTVTQGSLLRRELALANTGHNVLYTYLEPAPGLRLNRTARSVGAADLVGYELVLNTGELPVGPYDRTVTLRTGDPNRPTVSVRLVGTIAAPTGDTAGQNDLRPLDVAVTVQGPRNQGEWVEFTHDLGPDPQSLHPVKVYSQDYGTLHGVGKYATDFSAGTASYDMFGDGRDGVMPSSGNLDNDNGAGIAIVNSGAAGATSINVTDAYAGWRINPGDVVLIHQTQGTNAGCWELNKAVSDYAGGTATIQLAKALQCNYTSGGNNHAQVLRVPQYSTCNVTGTVTPLLGWDGIKGGLFAVLCNSPMTIVGAIQATGNNGSFIGGGSYPSPHKYAAGGIGAGFRGGQGDSTTCCFVVAQGQQGEGNAGLGVGSRLANGIGGGGAYKTDAAFAGGGGGGNAASGSGGGASSVAGSVEAGLGGTGFSSASPQPLIFGGGGGGGVKDGNSAGGGGAGGGIVFLSVAQLVVNGTISVNGGAGGAIEVFDGGGGGGAGGSIIIRAGILSLGAGRVTAVGGAGGKSAGSGSVGRIYIEYCEPLSGSTNPAASTQKLNCYIAEQVESVPYTQGRLNLPENIPDGESRAYQVQYGRRLDFADAGEQATTLRLPSAMLSAATLDVLVSQVGSGDVTVRVDVGNDGSWDWETTQNVDNAATLTTADLAGAFNAYWSAQGAPTTGTLDVPVKVSLSQGGQVLLTNLRVDTAGSKLRTVRLPGGATYTTSNLDFTVEGSGSGPLAVSLDVGDDGTVDWSTSTTAGLPHRLLSGNLAGAVNASLSGKGGEVDVPIRIFVAPDHPVRLEEFRATANPATDLVAGSVSVAAADIQAAAWREGDVVPVQAVVQNSGSRYSGPVTVAFFATAEGWGDWYIGSDFVANIPAGGQVTVGTDWDTTGFSGDVPVKAVVNPYGRVAETDTTDNVAQTSAQVEPVATPTPTPTPVPPTPTPTPVPPTPTPTPVPPTPTATPQPGNPPGATSPTSTPTPTPQPTTSGSPPVATGTATPTPAHQLYLPSVRR</sequence>
<dbReference type="Pfam" id="PF07705">
    <property type="entry name" value="CARDB"/>
    <property type="match status" value="1"/>
</dbReference>
<evidence type="ECO:0000259" key="3">
    <source>
        <dbReference type="Pfam" id="PF07705"/>
    </source>
</evidence>
<feature type="compositionally biased region" description="Polar residues" evidence="1">
    <location>
        <begin position="2118"/>
        <end position="2127"/>
    </location>
</feature>
<feature type="region of interest" description="Disordered" evidence="1">
    <location>
        <begin position="2114"/>
        <end position="2216"/>
    </location>
</feature>
<feature type="signal peptide" evidence="2">
    <location>
        <begin position="1"/>
        <end position="34"/>
    </location>
</feature>
<gene>
    <name evidence="4" type="ORF">FKZ61_06245</name>
</gene>
<keyword evidence="2" id="KW-0732">Signal</keyword>
<dbReference type="GO" id="GO:0051260">
    <property type="term" value="P:protein homooligomerization"/>
    <property type="evidence" value="ECO:0007669"/>
    <property type="project" value="InterPro"/>
</dbReference>
<reference evidence="4 5" key="1">
    <citation type="submission" date="2019-06" db="EMBL/GenBank/DDBJ databases">
        <title>Genome sequence of Litorilinea aerophila BAA-2444.</title>
        <authorList>
            <person name="Maclea K.S."/>
            <person name="Maurais E.G."/>
            <person name="Iannazzi L.C."/>
        </authorList>
    </citation>
    <scope>NUCLEOTIDE SEQUENCE [LARGE SCALE GENOMIC DNA]</scope>
    <source>
        <strain evidence="4 5">ATCC BAA-2444</strain>
    </source>
</reference>
<dbReference type="Proteomes" id="UP000317371">
    <property type="component" value="Unassembled WGS sequence"/>
</dbReference>
<dbReference type="OrthoDB" id="7794186at2"/>
<dbReference type="EMBL" id="VIGC01000006">
    <property type="protein sequence ID" value="TQE96850.1"/>
    <property type="molecule type" value="Genomic_DNA"/>
</dbReference>
<dbReference type="InterPro" id="IPR037149">
    <property type="entry name" value="PA_heptamer_dom_sf"/>
</dbReference>
<name>A0A540VJB2_9CHLR</name>
<feature type="compositionally biased region" description="Low complexity" evidence="1">
    <location>
        <begin position="2188"/>
        <end position="2206"/>
    </location>
</feature>